<dbReference type="InterPro" id="IPR000073">
    <property type="entry name" value="AB_hydrolase_1"/>
</dbReference>
<keyword evidence="4" id="KW-1185">Reference proteome</keyword>
<reference evidence="3 4" key="1">
    <citation type="submission" date="2016-03" db="EMBL/GenBank/DDBJ databases">
        <authorList>
            <person name="Ploux O."/>
        </authorList>
    </citation>
    <scope>NUCLEOTIDE SEQUENCE [LARGE SCALE GENOMIC DNA]</scope>
    <source>
        <strain evidence="3 4">UAMH 11012</strain>
    </source>
</reference>
<dbReference type="Pfam" id="PF12697">
    <property type="entry name" value="Abhydrolase_6"/>
    <property type="match status" value="1"/>
</dbReference>
<name>A0A1L7XPT9_9HELO</name>
<feature type="coiled-coil region" evidence="1">
    <location>
        <begin position="184"/>
        <end position="213"/>
    </location>
</feature>
<keyword evidence="1" id="KW-0175">Coiled coil</keyword>
<dbReference type="STRING" id="576137.A0A1L7XPT9"/>
<feature type="domain" description="AB hydrolase-1" evidence="2">
    <location>
        <begin position="41"/>
        <end position="188"/>
    </location>
</feature>
<dbReference type="AlphaFoldDB" id="A0A1L7XPT9"/>
<evidence type="ECO:0000313" key="3">
    <source>
        <dbReference type="EMBL" id="CZR67056.1"/>
    </source>
</evidence>
<dbReference type="OrthoDB" id="294702at2759"/>
<proteinExistence type="predicted"/>
<dbReference type="Gene3D" id="3.40.50.1820">
    <property type="entry name" value="alpha/beta hydrolase"/>
    <property type="match status" value="1"/>
</dbReference>
<sequence>MTKNNPWERLPSTASLVPIGTHSLHLTAAGPSRKPRDPIAIIVPGLASPTSSWAAVVRILSPSIRTYQYDRSGFGLSEDSPLPPTAENIALELDLLLQAANVEPPYILIAHSWGGILAREFMARRTEGGVVGTVFVEANQERTLEVLDWRPFVWWCIAADADFMEVSGVERERKLNDEEWKVYLADLENERDKKQAAKERDEYENSFETLRQKGQFEKQPPLLAGAAVSIVKGQNGALLRKLFDAVVGKDFGSEIEIRKYGEFLKTFDEKDIGLQSEIRKLSSNSRFVEARNSGHGSEMGDGPIPVPIESQVNSKSCGTNLGATGACRIRPT</sequence>
<dbReference type="SUPFAM" id="SSF53474">
    <property type="entry name" value="alpha/beta-Hydrolases"/>
    <property type="match status" value="1"/>
</dbReference>
<dbReference type="InterPro" id="IPR029058">
    <property type="entry name" value="AB_hydrolase_fold"/>
</dbReference>
<dbReference type="Proteomes" id="UP000184330">
    <property type="component" value="Unassembled WGS sequence"/>
</dbReference>
<evidence type="ECO:0000313" key="4">
    <source>
        <dbReference type="Proteomes" id="UP000184330"/>
    </source>
</evidence>
<gene>
    <name evidence="3" type="ORF">PAC_16955</name>
</gene>
<accession>A0A1L7XPT9</accession>
<organism evidence="3 4">
    <name type="scientific">Phialocephala subalpina</name>
    <dbReference type="NCBI Taxonomy" id="576137"/>
    <lineage>
        <taxon>Eukaryota</taxon>
        <taxon>Fungi</taxon>
        <taxon>Dikarya</taxon>
        <taxon>Ascomycota</taxon>
        <taxon>Pezizomycotina</taxon>
        <taxon>Leotiomycetes</taxon>
        <taxon>Helotiales</taxon>
        <taxon>Mollisiaceae</taxon>
        <taxon>Phialocephala</taxon>
        <taxon>Phialocephala fortinii species complex</taxon>
    </lineage>
</organism>
<evidence type="ECO:0000259" key="2">
    <source>
        <dbReference type="Pfam" id="PF12697"/>
    </source>
</evidence>
<protein>
    <recommendedName>
        <fullName evidence="2">AB hydrolase-1 domain-containing protein</fullName>
    </recommendedName>
</protein>
<dbReference type="EMBL" id="FJOG01000041">
    <property type="protein sequence ID" value="CZR67056.1"/>
    <property type="molecule type" value="Genomic_DNA"/>
</dbReference>
<evidence type="ECO:0000256" key="1">
    <source>
        <dbReference type="SAM" id="Coils"/>
    </source>
</evidence>